<evidence type="ECO:0000313" key="1">
    <source>
        <dbReference type="EMBL" id="RMC06754.1"/>
    </source>
</evidence>
<evidence type="ECO:0000313" key="2">
    <source>
        <dbReference type="Proteomes" id="UP000269221"/>
    </source>
</evidence>
<dbReference type="AlphaFoldDB" id="A0A3M0K624"/>
<proteinExistence type="predicted"/>
<protein>
    <recommendedName>
        <fullName evidence="3">Reverse transcriptase domain-containing protein</fullName>
    </recommendedName>
</protein>
<reference evidence="1 2" key="1">
    <citation type="submission" date="2018-07" db="EMBL/GenBank/DDBJ databases">
        <title>A high quality draft genome assembly of the barn swallow (H. rustica rustica).</title>
        <authorList>
            <person name="Formenti G."/>
            <person name="Chiara M."/>
            <person name="Poveda L."/>
            <person name="Francoijs K.-J."/>
            <person name="Bonisoli-Alquati A."/>
            <person name="Canova L."/>
            <person name="Gianfranceschi L."/>
            <person name="Horner D.S."/>
            <person name="Saino N."/>
        </authorList>
    </citation>
    <scope>NUCLEOTIDE SEQUENCE [LARGE SCALE GENOMIC DNA]</scope>
    <source>
        <strain evidence="1">Chelidonia</strain>
        <tissue evidence="1">Blood</tissue>
    </source>
</reference>
<sequence>METPKLPICQEPASVPLPVLANEVMYVLCGTQVHVDDFAILFVELHKVPVSPLLQTDIECTFSKFADSIQLCGAVDTMKGRDVIQRDLDRFGKWACGKRVTFNKAKCEILNLVQDNLNTNTRCEKNGLR</sequence>
<dbReference type="EMBL" id="QRBI01000120">
    <property type="protein sequence ID" value="RMC06754.1"/>
    <property type="molecule type" value="Genomic_DNA"/>
</dbReference>
<comment type="caution">
    <text evidence="1">The sequence shown here is derived from an EMBL/GenBank/DDBJ whole genome shotgun (WGS) entry which is preliminary data.</text>
</comment>
<keyword evidence="2" id="KW-1185">Reference proteome</keyword>
<organism evidence="1 2">
    <name type="scientific">Hirundo rustica rustica</name>
    <dbReference type="NCBI Taxonomy" id="333673"/>
    <lineage>
        <taxon>Eukaryota</taxon>
        <taxon>Metazoa</taxon>
        <taxon>Chordata</taxon>
        <taxon>Craniata</taxon>
        <taxon>Vertebrata</taxon>
        <taxon>Euteleostomi</taxon>
        <taxon>Archelosauria</taxon>
        <taxon>Archosauria</taxon>
        <taxon>Dinosauria</taxon>
        <taxon>Saurischia</taxon>
        <taxon>Theropoda</taxon>
        <taxon>Coelurosauria</taxon>
        <taxon>Aves</taxon>
        <taxon>Neognathae</taxon>
        <taxon>Neoaves</taxon>
        <taxon>Telluraves</taxon>
        <taxon>Australaves</taxon>
        <taxon>Passeriformes</taxon>
        <taxon>Sylvioidea</taxon>
        <taxon>Hirundinidae</taxon>
        <taxon>Hirundo</taxon>
    </lineage>
</organism>
<evidence type="ECO:0008006" key="3">
    <source>
        <dbReference type="Google" id="ProtNLM"/>
    </source>
</evidence>
<dbReference type="Proteomes" id="UP000269221">
    <property type="component" value="Unassembled WGS sequence"/>
</dbReference>
<accession>A0A3M0K624</accession>
<gene>
    <name evidence="1" type="ORF">DUI87_16200</name>
</gene>
<name>A0A3M0K624_HIRRU</name>